<accession>A0A2M4ASI0</accession>
<proteinExistence type="predicted"/>
<dbReference type="EMBL" id="GGFK01010408">
    <property type="protein sequence ID" value="MBW43729.1"/>
    <property type="molecule type" value="Transcribed_RNA"/>
</dbReference>
<evidence type="ECO:0000313" key="1">
    <source>
        <dbReference type="EMBL" id="MBW43729.1"/>
    </source>
</evidence>
<organism evidence="1">
    <name type="scientific">Anopheles triannulatus</name>
    <dbReference type="NCBI Taxonomy" id="58253"/>
    <lineage>
        <taxon>Eukaryota</taxon>
        <taxon>Metazoa</taxon>
        <taxon>Ecdysozoa</taxon>
        <taxon>Arthropoda</taxon>
        <taxon>Hexapoda</taxon>
        <taxon>Insecta</taxon>
        <taxon>Pterygota</taxon>
        <taxon>Neoptera</taxon>
        <taxon>Endopterygota</taxon>
        <taxon>Diptera</taxon>
        <taxon>Nematocera</taxon>
        <taxon>Culicoidea</taxon>
        <taxon>Culicidae</taxon>
        <taxon>Anophelinae</taxon>
        <taxon>Anopheles</taxon>
    </lineage>
</organism>
<sequence length="409" mass="46728">MAALFAAARPAAVRSVSNSLRLVGCHHRSNSNISAIDSFISDLVDNKKLKWKVLNSRHRNGQAKAAEELPKESTLDRDPATVLPRTSFNLSGLFTELTQNPLVVNISSMDIPQVDHLIETALAEQNEGDVRLLLQQIVQYRKIPSSAVVDKVLRHVAGLADTDRLAGLIELFTSRSVGKDTVATPVQRFDHYKAWCLWKTGNTLKSLESFREIAKHSRPEDRFLVDQILRELIDETIGKKSEAVLLAVMGLCEYCLTELRHEFPICYVWEKSFHSTWHSDQEAARTLFDRHDALRVAISKRVSNLCYKLLYDNNVEKVYQLMEHFLKHDMKPECTHILIRLFDYQYWRKNLRGCSEIMQNAVDLDIALPELYNRRLLELLLGRAALDPSVTGASKKSIVAKTRKYELKF</sequence>
<name>A0A2M4ASI0_9DIPT</name>
<dbReference type="AlphaFoldDB" id="A0A2M4ASI0"/>
<protein>
    <submittedName>
        <fullName evidence="1">Uncharacterized protein</fullName>
    </submittedName>
</protein>
<reference evidence="1" key="1">
    <citation type="submission" date="2018-01" db="EMBL/GenBank/DDBJ databases">
        <title>An insight into the sialome of Amazonian anophelines.</title>
        <authorList>
            <person name="Ribeiro J.M."/>
            <person name="Scarpassa V."/>
            <person name="Calvo E."/>
        </authorList>
    </citation>
    <scope>NUCLEOTIDE SEQUENCE</scope>
    <source>
        <tissue evidence="1">Salivary glands</tissue>
    </source>
</reference>